<reference evidence="1" key="2">
    <citation type="submission" date="2019-06" db="EMBL/GenBank/DDBJ databases">
        <title>Genomics analysis of Aphanomyces spp. identifies a new class of oomycete effector associated with host adaptation.</title>
        <authorList>
            <person name="Gaulin E."/>
        </authorList>
    </citation>
    <scope>NUCLEOTIDE SEQUENCE</scope>
    <source>
        <strain evidence="1">CBS 578.67</strain>
    </source>
</reference>
<dbReference type="AlphaFoldDB" id="A0A485KS06"/>
<dbReference type="SUPFAM" id="SSF47473">
    <property type="entry name" value="EF-hand"/>
    <property type="match status" value="1"/>
</dbReference>
<dbReference type="EMBL" id="CAADRA010005267">
    <property type="protein sequence ID" value="VFT87899.1"/>
    <property type="molecule type" value="Genomic_DNA"/>
</dbReference>
<dbReference type="Gene3D" id="1.10.238.10">
    <property type="entry name" value="EF-hand"/>
    <property type="match status" value="1"/>
</dbReference>
<dbReference type="InterPro" id="IPR011992">
    <property type="entry name" value="EF-hand-dom_pair"/>
</dbReference>
<dbReference type="PANTHER" id="PTHR24274:SF1">
    <property type="entry name" value="CILIA- AND FLAGELLA-ASSOCIATED PROTEIN 161"/>
    <property type="match status" value="1"/>
</dbReference>
<reference evidence="2 3" key="1">
    <citation type="submission" date="2019-03" db="EMBL/GenBank/DDBJ databases">
        <authorList>
            <person name="Gaulin E."/>
            <person name="Dumas B."/>
        </authorList>
    </citation>
    <scope>NUCLEOTIDE SEQUENCE [LARGE SCALE GENOMIC DNA]</scope>
    <source>
        <strain evidence="2">CBS 568.67</strain>
    </source>
</reference>
<dbReference type="OrthoDB" id="444540at2759"/>
<dbReference type="InterPro" id="IPR055325">
    <property type="entry name" value="CF161"/>
</dbReference>
<evidence type="ECO:0000313" key="2">
    <source>
        <dbReference type="EMBL" id="VFT87899.1"/>
    </source>
</evidence>
<accession>A0A485KS06</accession>
<dbReference type="Proteomes" id="UP000332933">
    <property type="component" value="Unassembled WGS sequence"/>
</dbReference>
<organism evidence="2 3">
    <name type="scientific">Aphanomyces stellatus</name>
    <dbReference type="NCBI Taxonomy" id="120398"/>
    <lineage>
        <taxon>Eukaryota</taxon>
        <taxon>Sar</taxon>
        <taxon>Stramenopiles</taxon>
        <taxon>Oomycota</taxon>
        <taxon>Saprolegniomycetes</taxon>
        <taxon>Saprolegniales</taxon>
        <taxon>Verrucalvaceae</taxon>
        <taxon>Aphanomyces</taxon>
    </lineage>
</organism>
<sequence length="492" mass="53499">MQFTPQQLVGAGRYSATTRIGNWNEDLVLEESRMKDYQSQKASKGGVGTAFRRKMEQANGRVPHTYAADGFVRYNSYVVLEHVETAGCLACDVGEETFTGSGEFVVSVARRPATATARSTFSLVGPSERTSGVLKYGDAFRLVANDSLRVDPASNTMLPPLYLRSALKTERCMSAVSSNQYAALSPVADHSTLWVATRGDVGGAEKLLATSTPVSTHDVIGLVHKMTGVLLHADAKFGVATDFGAEVEVCCCTIKHFGKSFNLRHERDGDRTADMHGQTTTSPNLWRLALATSPDAARDGRDLPAPPSPDVLLTLVATMLGRVSVFGVRMLVQSLQAIDGRSGLVDREDLKWAIKSFEGEASGRLRDDQYDALLDAFDEGKKGFVRITRFIDALRGPLASARQELIHDTYDGITAAFGDVTLTVLRQAYDAACEAPFQTAKSKKAAFLSLWTTQDPTGPISRCEFLDVYKDVSRAIADDSMFDQLLKNAWGV</sequence>
<evidence type="ECO:0000313" key="3">
    <source>
        <dbReference type="Proteomes" id="UP000332933"/>
    </source>
</evidence>
<gene>
    <name evidence="2" type="primary">Aste57867_11031</name>
    <name evidence="1" type="ORF">As57867_010989</name>
    <name evidence="2" type="ORF">ASTE57867_11031</name>
</gene>
<dbReference type="EMBL" id="VJMH01005246">
    <property type="protein sequence ID" value="KAF0698352.1"/>
    <property type="molecule type" value="Genomic_DNA"/>
</dbReference>
<proteinExistence type="predicted"/>
<protein>
    <submittedName>
        <fullName evidence="2">Aste57867_11031 protein</fullName>
    </submittedName>
</protein>
<name>A0A485KS06_9STRA</name>
<dbReference type="PANTHER" id="PTHR24274">
    <property type="entry name" value="CILIA- AND FLAGELLA-ASSOCIATED PROTEIN 161"/>
    <property type="match status" value="1"/>
</dbReference>
<dbReference type="GO" id="GO:0060271">
    <property type="term" value="P:cilium assembly"/>
    <property type="evidence" value="ECO:0007669"/>
    <property type="project" value="TreeGrafter"/>
</dbReference>
<evidence type="ECO:0000313" key="1">
    <source>
        <dbReference type="EMBL" id="KAF0698352.1"/>
    </source>
</evidence>
<dbReference type="GO" id="GO:0031514">
    <property type="term" value="C:motile cilium"/>
    <property type="evidence" value="ECO:0007669"/>
    <property type="project" value="TreeGrafter"/>
</dbReference>
<keyword evidence="3" id="KW-1185">Reference proteome</keyword>